<evidence type="ECO:0000256" key="2">
    <source>
        <dbReference type="HAMAP-Rule" id="MF_01875"/>
    </source>
</evidence>
<keyword evidence="6" id="KW-1185">Reference proteome</keyword>
<evidence type="ECO:0000259" key="4">
    <source>
        <dbReference type="SMART" id="SM00559"/>
    </source>
</evidence>
<keyword evidence="1 2" id="KW-0238">DNA-binding</keyword>
<dbReference type="PANTHER" id="PTHR41251">
    <property type="entry name" value="NON-HOMOLOGOUS END JOINING PROTEIN KU"/>
    <property type="match status" value="1"/>
</dbReference>
<dbReference type="PIRSF" id="PIRSF006493">
    <property type="entry name" value="Prok_Ku"/>
    <property type="match status" value="1"/>
</dbReference>
<dbReference type="Gene3D" id="2.40.290.10">
    <property type="match status" value="1"/>
</dbReference>
<comment type="caution">
    <text evidence="5">The sequence shown here is derived from an EMBL/GenBank/DDBJ whole genome shotgun (WGS) entry which is preliminary data.</text>
</comment>
<feature type="compositionally biased region" description="Basic and acidic residues" evidence="3">
    <location>
        <begin position="261"/>
        <end position="270"/>
    </location>
</feature>
<dbReference type="Pfam" id="PF02735">
    <property type="entry name" value="Ku"/>
    <property type="match status" value="1"/>
</dbReference>
<comment type="function">
    <text evidence="2">With LigD forms a non-homologous end joining (NHEJ) DNA repair enzyme, which repairs dsDNA breaks with reduced fidelity. Binds linear dsDNA with 5'- and 3'- overhangs but not closed circular dsDNA nor ssDNA. Recruits and stimulates the ligase activity of LigD.</text>
</comment>
<dbReference type="SUPFAM" id="SSF100939">
    <property type="entry name" value="SPOC domain-like"/>
    <property type="match status" value="1"/>
</dbReference>
<comment type="subunit">
    <text evidence="2">Homodimer. Interacts with LigD.</text>
</comment>
<feature type="region of interest" description="Disordered" evidence="3">
    <location>
        <begin position="226"/>
        <end position="270"/>
    </location>
</feature>
<evidence type="ECO:0000256" key="3">
    <source>
        <dbReference type="SAM" id="MobiDB-lite"/>
    </source>
</evidence>
<keyword evidence="2" id="KW-0233">DNA recombination</keyword>
<protein>
    <recommendedName>
        <fullName evidence="2">Non-homologous end joining protein Ku</fullName>
    </recommendedName>
</protein>
<dbReference type="Proteomes" id="UP001595647">
    <property type="component" value="Unassembled WGS sequence"/>
</dbReference>
<dbReference type="InterPro" id="IPR009187">
    <property type="entry name" value="Prok_Ku"/>
</dbReference>
<organism evidence="5 6">
    <name type="scientific">Ciceribacter thiooxidans</name>
    <dbReference type="NCBI Taxonomy" id="1969821"/>
    <lineage>
        <taxon>Bacteria</taxon>
        <taxon>Pseudomonadati</taxon>
        <taxon>Pseudomonadota</taxon>
        <taxon>Alphaproteobacteria</taxon>
        <taxon>Hyphomicrobiales</taxon>
        <taxon>Rhizobiaceae</taxon>
        <taxon>Ciceribacter</taxon>
    </lineage>
</organism>
<feature type="domain" description="Ku" evidence="4">
    <location>
        <begin position="57"/>
        <end position="187"/>
    </location>
</feature>
<comment type="similarity">
    <text evidence="2">Belongs to the prokaryotic Ku family.</text>
</comment>
<name>A0ABV7HYN4_9HYPH</name>
<dbReference type="NCBIfam" id="TIGR02772">
    <property type="entry name" value="Ku_bact"/>
    <property type="match status" value="1"/>
</dbReference>
<dbReference type="PANTHER" id="PTHR41251:SF1">
    <property type="entry name" value="NON-HOMOLOGOUS END JOINING PROTEIN KU"/>
    <property type="match status" value="1"/>
</dbReference>
<dbReference type="EMBL" id="JBHRTG010000008">
    <property type="protein sequence ID" value="MFC3163527.1"/>
    <property type="molecule type" value="Genomic_DNA"/>
</dbReference>
<dbReference type="HAMAP" id="MF_01875">
    <property type="entry name" value="Prokaryotic_Ku"/>
    <property type="match status" value="1"/>
</dbReference>
<sequence>MAQQRAFWKGYLKLSLVTCRVTMTPAVTASAKLHFRTVDRRTGHRVVSEYVDAENGKPVEEEEDQLKGFPREEGEYVLFEDEELDDVALESTRTIDIEQFVPASSIGWIWYDKPHYLAPADEVSEEAFSVIREAMAKTGTAGISRLVLYRREHPVLLLPRGKGMIVWTLRFGDEVRDEQDLFAAADKVKPSTKALSMMRKVIAERTDKWSPEMVTDPVEARLHDIINARRKGKKKASKPPKSEPPPESNVIDIMSALRKSLSSERRSPRR</sequence>
<evidence type="ECO:0000313" key="6">
    <source>
        <dbReference type="Proteomes" id="UP001595647"/>
    </source>
</evidence>
<dbReference type="InterPro" id="IPR016194">
    <property type="entry name" value="SPOC-like_C_dom_sf"/>
</dbReference>
<feature type="compositionally biased region" description="Basic residues" evidence="3">
    <location>
        <begin position="228"/>
        <end position="238"/>
    </location>
</feature>
<keyword evidence="2" id="KW-0227">DNA damage</keyword>
<gene>
    <name evidence="2" type="primary">ku</name>
    <name evidence="5" type="ORF">ACFOHV_09580</name>
</gene>
<dbReference type="InterPro" id="IPR006164">
    <property type="entry name" value="DNA_bd_Ku70/Ku80"/>
</dbReference>
<keyword evidence="2" id="KW-0234">DNA repair</keyword>
<dbReference type="SMART" id="SM00559">
    <property type="entry name" value="Ku78"/>
    <property type="match status" value="1"/>
</dbReference>
<accession>A0ABV7HYN4</accession>
<evidence type="ECO:0000256" key="1">
    <source>
        <dbReference type="ARBA" id="ARBA00023125"/>
    </source>
</evidence>
<dbReference type="RefSeq" id="WP_182305324.1">
    <property type="nucleotide sequence ID" value="NZ_CP059896.1"/>
</dbReference>
<reference evidence="6" key="1">
    <citation type="journal article" date="2019" name="Int. J. Syst. Evol. Microbiol.">
        <title>The Global Catalogue of Microorganisms (GCM) 10K type strain sequencing project: providing services to taxonomists for standard genome sequencing and annotation.</title>
        <authorList>
            <consortium name="The Broad Institute Genomics Platform"/>
            <consortium name="The Broad Institute Genome Sequencing Center for Infectious Disease"/>
            <person name="Wu L."/>
            <person name="Ma J."/>
        </authorList>
    </citation>
    <scope>NUCLEOTIDE SEQUENCE [LARGE SCALE GENOMIC DNA]</scope>
    <source>
        <strain evidence="6">KCTC 52231</strain>
    </source>
</reference>
<proteinExistence type="inferred from homology"/>
<evidence type="ECO:0000313" key="5">
    <source>
        <dbReference type="EMBL" id="MFC3163527.1"/>
    </source>
</evidence>